<dbReference type="OrthoDB" id="363185at2759"/>
<dbReference type="InterPro" id="IPR050054">
    <property type="entry name" value="UPRTase/APRTase"/>
</dbReference>
<dbReference type="GO" id="GO:0005737">
    <property type="term" value="C:cytoplasm"/>
    <property type="evidence" value="ECO:0000318"/>
    <property type="project" value="GO_Central"/>
</dbReference>
<keyword evidence="9" id="KW-0963">Cytoplasm</keyword>
<comment type="function">
    <text evidence="2">Catalyzes a salvage reaction resulting in the formation of AMP, that is energically less costly than de novo synthesis.</text>
</comment>
<reference evidence="15" key="1">
    <citation type="submission" date="2015-02" db="EMBL/GenBank/DDBJ databases">
        <title>Genome sequencing for Strongylocentrotus purpuratus.</title>
        <authorList>
            <person name="Murali S."/>
            <person name="Liu Y."/>
            <person name="Vee V."/>
            <person name="English A."/>
            <person name="Wang M."/>
            <person name="Skinner E."/>
            <person name="Han Y."/>
            <person name="Muzny D.M."/>
            <person name="Worley K.C."/>
            <person name="Gibbs R.A."/>
        </authorList>
    </citation>
    <scope>NUCLEOTIDE SEQUENCE</scope>
</reference>
<protein>
    <recommendedName>
        <fullName evidence="8">Adenine phosphoribosyltransferase</fullName>
        <ecNumber evidence="7">2.4.2.7</ecNumber>
    </recommendedName>
</protein>
<dbReference type="RefSeq" id="XP_788872.2">
    <property type="nucleotide sequence ID" value="XM_783779.5"/>
</dbReference>
<evidence type="ECO:0000256" key="12">
    <source>
        <dbReference type="ARBA" id="ARBA00022726"/>
    </source>
</evidence>
<dbReference type="Proteomes" id="UP000007110">
    <property type="component" value="Unassembled WGS sequence"/>
</dbReference>
<organism evidence="14 15">
    <name type="scientific">Strongylocentrotus purpuratus</name>
    <name type="common">Purple sea urchin</name>
    <dbReference type="NCBI Taxonomy" id="7668"/>
    <lineage>
        <taxon>Eukaryota</taxon>
        <taxon>Metazoa</taxon>
        <taxon>Echinodermata</taxon>
        <taxon>Eleutherozoa</taxon>
        <taxon>Echinozoa</taxon>
        <taxon>Echinoidea</taxon>
        <taxon>Euechinoidea</taxon>
        <taxon>Echinacea</taxon>
        <taxon>Camarodonta</taxon>
        <taxon>Echinidea</taxon>
        <taxon>Strongylocentrotidae</taxon>
        <taxon>Strongylocentrotus</taxon>
    </lineage>
</organism>
<evidence type="ECO:0000256" key="10">
    <source>
        <dbReference type="ARBA" id="ARBA00022676"/>
    </source>
</evidence>
<name>A0A7M7TGQ5_STRPU</name>
<dbReference type="FunFam" id="3.40.50.2020:FF:000004">
    <property type="entry name" value="Adenine phosphoribosyltransferase"/>
    <property type="match status" value="1"/>
</dbReference>
<dbReference type="InterPro" id="IPR000836">
    <property type="entry name" value="PRTase_dom"/>
</dbReference>
<keyword evidence="15" id="KW-1185">Reference proteome</keyword>
<evidence type="ECO:0000256" key="11">
    <source>
        <dbReference type="ARBA" id="ARBA00022679"/>
    </source>
</evidence>
<dbReference type="SUPFAM" id="SSF53271">
    <property type="entry name" value="PRTase-like"/>
    <property type="match status" value="1"/>
</dbReference>
<dbReference type="GO" id="GO:0016208">
    <property type="term" value="F:AMP binding"/>
    <property type="evidence" value="ECO:0000318"/>
    <property type="project" value="GO_Central"/>
</dbReference>
<dbReference type="EC" id="2.4.2.7" evidence="7"/>
<feature type="domain" description="Phosphoribosyltransferase" evidence="13">
    <location>
        <begin position="36"/>
        <end position="156"/>
    </location>
</feature>
<evidence type="ECO:0000313" key="15">
    <source>
        <dbReference type="Proteomes" id="UP000007110"/>
    </source>
</evidence>
<evidence type="ECO:0000256" key="1">
    <source>
        <dbReference type="ARBA" id="ARBA00000868"/>
    </source>
</evidence>
<dbReference type="UniPathway" id="UPA00588">
    <property type="reaction ID" value="UER00646"/>
</dbReference>
<dbReference type="Pfam" id="PF00156">
    <property type="entry name" value="Pribosyltran"/>
    <property type="match status" value="1"/>
</dbReference>
<dbReference type="GO" id="GO:0006166">
    <property type="term" value="P:purine ribonucleoside salvage"/>
    <property type="evidence" value="ECO:0007669"/>
    <property type="project" value="UniProtKB-KW"/>
</dbReference>
<dbReference type="PANTHER" id="PTHR32315">
    <property type="entry name" value="ADENINE PHOSPHORIBOSYLTRANSFERASE"/>
    <property type="match status" value="1"/>
</dbReference>
<comment type="subunit">
    <text evidence="6">Homodimer.</text>
</comment>
<accession>A0A7M7TGQ5</accession>
<keyword evidence="11" id="KW-0808">Transferase</keyword>
<dbReference type="NCBIfam" id="NF002636">
    <property type="entry name" value="PRK02304.1-5"/>
    <property type="match status" value="1"/>
</dbReference>
<evidence type="ECO:0000313" key="14">
    <source>
        <dbReference type="EnsemblMetazoa" id="XP_788872"/>
    </source>
</evidence>
<evidence type="ECO:0000256" key="3">
    <source>
        <dbReference type="ARBA" id="ARBA00004496"/>
    </source>
</evidence>
<dbReference type="GO" id="GO:0003999">
    <property type="term" value="F:adenine phosphoribosyltransferase activity"/>
    <property type="evidence" value="ECO:0000318"/>
    <property type="project" value="GO_Central"/>
</dbReference>
<dbReference type="KEGG" id="spu:583890"/>
<dbReference type="GO" id="GO:0044209">
    <property type="term" value="P:AMP salvage"/>
    <property type="evidence" value="ECO:0000318"/>
    <property type="project" value="GO_Central"/>
</dbReference>
<dbReference type="GO" id="GO:0002055">
    <property type="term" value="F:adenine binding"/>
    <property type="evidence" value="ECO:0000318"/>
    <property type="project" value="GO_Central"/>
</dbReference>
<keyword evidence="12" id="KW-0660">Purine salvage</keyword>
<dbReference type="GeneID" id="583890"/>
<evidence type="ECO:0000256" key="6">
    <source>
        <dbReference type="ARBA" id="ARBA00011738"/>
    </source>
</evidence>
<reference evidence="14" key="2">
    <citation type="submission" date="2021-01" db="UniProtKB">
        <authorList>
            <consortium name="EnsemblMetazoa"/>
        </authorList>
    </citation>
    <scope>IDENTIFICATION</scope>
</reference>
<evidence type="ECO:0000256" key="8">
    <source>
        <dbReference type="ARBA" id="ARBA00017366"/>
    </source>
</evidence>
<evidence type="ECO:0000256" key="4">
    <source>
        <dbReference type="ARBA" id="ARBA00004659"/>
    </source>
</evidence>
<comment type="pathway">
    <text evidence="4">Purine metabolism; AMP biosynthesis via salvage pathway; AMP from adenine: step 1/1.</text>
</comment>
<dbReference type="InterPro" id="IPR029057">
    <property type="entry name" value="PRTase-like"/>
</dbReference>
<dbReference type="HAMAP" id="MF_00004">
    <property type="entry name" value="Aden_phosphoribosyltr"/>
    <property type="match status" value="1"/>
</dbReference>
<evidence type="ECO:0000256" key="2">
    <source>
        <dbReference type="ARBA" id="ARBA00003968"/>
    </source>
</evidence>
<evidence type="ECO:0000256" key="9">
    <source>
        <dbReference type="ARBA" id="ARBA00022490"/>
    </source>
</evidence>
<keyword evidence="10" id="KW-0328">Glycosyltransferase</keyword>
<evidence type="ECO:0000259" key="13">
    <source>
        <dbReference type="Pfam" id="PF00156"/>
    </source>
</evidence>
<comment type="subcellular location">
    <subcellularLocation>
        <location evidence="3">Cytoplasm</location>
    </subcellularLocation>
</comment>
<comment type="catalytic activity">
    <reaction evidence="1">
        <text>AMP + diphosphate = 5-phospho-alpha-D-ribose 1-diphosphate + adenine</text>
        <dbReference type="Rhea" id="RHEA:16609"/>
        <dbReference type="ChEBI" id="CHEBI:16708"/>
        <dbReference type="ChEBI" id="CHEBI:33019"/>
        <dbReference type="ChEBI" id="CHEBI:58017"/>
        <dbReference type="ChEBI" id="CHEBI:456215"/>
        <dbReference type="EC" id="2.4.2.7"/>
    </reaction>
</comment>
<proteinExistence type="inferred from homology"/>
<dbReference type="OMA" id="ITHFVYH"/>
<dbReference type="NCBIfam" id="NF002634">
    <property type="entry name" value="PRK02304.1-3"/>
    <property type="match status" value="1"/>
</dbReference>
<dbReference type="PANTHER" id="PTHR32315:SF3">
    <property type="entry name" value="ADENINE PHOSPHORIBOSYLTRANSFERASE"/>
    <property type="match status" value="1"/>
</dbReference>
<dbReference type="InterPro" id="IPR005764">
    <property type="entry name" value="Ade_phspho_trans"/>
</dbReference>
<dbReference type="GO" id="GO:0006168">
    <property type="term" value="P:adenine salvage"/>
    <property type="evidence" value="ECO:0000318"/>
    <property type="project" value="GO_Central"/>
</dbReference>
<sequence length="179" mass="19971">RREESTCKECNRTIPDFPKPGILFRDIFPLFRDPSILSDLLDLLVHHVQQNFKDKVDVVVGLEARGFLFGPMLALRLGCGFAPIRKKGKLPGECIQVSYTLEYGTDVFEMQKGAITAGQKILIVDDLIATGGTMMAACQLVKNMEAKVLECLVIIELTDLKGKEKLTDPFHTLIDFEGE</sequence>
<dbReference type="InParanoid" id="A0A7M7TGQ5"/>
<dbReference type="AlphaFoldDB" id="A0A7M7TGQ5"/>
<evidence type="ECO:0000256" key="5">
    <source>
        <dbReference type="ARBA" id="ARBA00008391"/>
    </source>
</evidence>
<dbReference type="CTD" id="353"/>
<comment type="similarity">
    <text evidence="5">Belongs to the purine/pyrimidine phosphoribosyltransferase family.</text>
</comment>
<dbReference type="EnsemblMetazoa" id="XM_783779">
    <property type="protein sequence ID" value="XP_788872"/>
    <property type="gene ID" value="LOC583890"/>
</dbReference>
<evidence type="ECO:0000256" key="7">
    <source>
        <dbReference type="ARBA" id="ARBA00011893"/>
    </source>
</evidence>
<dbReference type="Gene3D" id="3.40.50.2020">
    <property type="match status" value="1"/>
</dbReference>
<dbReference type="CDD" id="cd06223">
    <property type="entry name" value="PRTases_typeI"/>
    <property type="match status" value="1"/>
</dbReference>
<dbReference type="NCBIfam" id="TIGR01090">
    <property type="entry name" value="apt"/>
    <property type="match status" value="1"/>
</dbReference>